<evidence type="ECO:0000256" key="5">
    <source>
        <dbReference type="ARBA" id="ARBA00022692"/>
    </source>
</evidence>
<organism evidence="10 11">
    <name type="scientific">Filifactor villosus</name>
    <dbReference type="NCBI Taxonomy" id="29374"/>
    <lineage>
        <taxon>Bacteria</taxon>
        <taxon>Bacillati</taxon>
        <taxon>Bacillota</taxon>
        <taxon>Clostridia</taxon>
        <taxon>Peptostreptococcales</taxon>
        <taxon>Filifactoraceae</taxon>
        <taxon>Filifactor</taxon>
    </lineage>
</organism>
<dbReference type="CDD" id="cd06261">
    <property type="entry name" value="TM_PBP2"/>
    <property type="match status" value="1"/>
</dbReference>
<keyword evidence="7 8" id="KW-0472">Membrane</keyword>
<evidence type="ECO:0000256" key="4">
    <source>
        <dbReference type="ARBA" id="ARBA00022475"/>
    </source>
</evidence>
<evidence type="ECO:0000256" key="2">
    <source>
        <dbReference type="ARBA" id="ARBA00007069"/>
    </source>
</evidence>
<sequence>MVRRRGKKWLSKIYTLLMYLFLYLPILVMIVFSFNDSKYKGHWEGFTLRWYEELFRDREILSAVYTTFIVAILAAIISTVFGTATAVALSKLKPKYKNFLLNLSYIPMVNPDIVIGISLLSLFVFLKMELGYVTLILAHITFNIPYVIFAVLPKIGQLDKNLEEAALDLGATPIQAFFKVIFPELLPGIMTGFMLSFTMSLDDFIVSFFTTGSGVATLSIKIFSMTKRGVSPKINALSSILFVLTVLIVGFSQWKNRKDEKTRAKLVLK</sequence>
<feature type="transmembrane region" description="Helical" evidence="8">
    <location>
        <begin position="99"/>
        <end position="126"/>
    </location>
</feature>
<feature type="transmembrane region" description="Helical" evidence="8">
    <location>
        <begin position="204"/>
        <end position="224"/>
    </location>
</feature>
<name>A0ABV9QNU1_9FIRM</name>
<protein>
    <submittedName>
        <fullName evidence="10">ABC transporter permease</fullName>
    </submittedName>
</protein>
<reference evidence="11" key="1">
    <citation type="journal article" date="2019" name="Int. J. Syst. Evol. Microbiol.">
        <title>The Global Catalogue of Microorganisms (GCM) 10K type strain sequencing project: providing services to taxonomists for standard genome sequencing and annotation.</title>
        <authorList>
            <consortium name="The Broad Institute Genomics Platform"/>
            <consortium name="The Broad Institute Genome Sequencing Center for Infectious Disease"/>
            <person name="Wu L."/>
            <person name="Ma J."/>
        </authorList>
    </citation>
    <scope>NUCLEOTIDE SEQUENCE [LARGE SCALE GENOMIC DNA]</scope>
    <source>
        <strain evidence="11">CCUG 46385</strain>
    </source>
</reference>
<accession>A0ABV9QNU1</accession>
<comment type="subcellular location">
    <subcellularLocation>
        <location evidence="1 8">Cell membrane</location>
        <topology evidence="1 8">Multi-pass membrane protein</topology>
    </subcellularLocation>
</comment>
<evidence type="ECO:0000259" key="9">
    <source>
        <dbReference type="PROSITE" id="PS50928"/>
    </source>
</evidence>
<evidence type="ECO:0000256" key="6">
    <source>
        <dbReference type="ARBA" id="ARBA00022989"/>
    </source>
</evidence>
<dbReference type="RefSeq" id="WP_379789106.1">
    <property type="nucleotide sequence ID" value="NZ_JBHSHL010000051.1"/>
</dbReference>
<dbReference type="PANTHER" id="PTHR43848">
    <property type="entry name" value="PUTRESCINE TRANSPORT SYSTEM PERMEASE PROTEIN POTI"/>
    <property type="match status" value="1"/>
</dbReference>
<keyword evidence="11" id="KW-1185">Reference proteome</keyword>
<keyword evidence="6 8" id="KW-1133">Transmembrane helix</keyword>
<evidence type="ECO:0000256" key="8">
    <source>
        <dbReference type="RuleBase" id="RU363032"/>
    </source>
</evidence>
<evidence type="ECO:0000256" key="7">
    <source>
        <dbReference type="ARBA" id="ARBA00023136"/>
    </source>
</evidence>
<proteinExistence type="inferred from homology"/>
<dbReference type="Proteomes" id="UP001595916">
    <property type="component" value="Unassembled WGS sequence"/>
</dbReference>
<dbReference type="PANTHER" id="PTHR43848:SF2">
    <property type="entry name" value="PUTRESCINE TRANSPORT SYSTEM PERMEASE PROTEIN POTI"/>
    <property type="match status" value="1"/>
</dbReference>
<evidence type="ECO:0000313" key="10">
    <source>
        <dbReference type="EMBL" id="MFC4805539.1"/>
    </source>
</evidence>
<gene>
    <name evidence="10" type="ORF">ACFO4R_10700</name>
</gene>
<dbReference type="Gene3D" id="1.10.3720.10">
    <property type="entry name" value="MetI-like"/>
    <property type="match status" value="1"/>
</dbReference>
<feature type="transmembrane region" description="Helical" evidence="8">
    <location>
        <begin position="12"/>
        <end position="34"/>
    </location>
</feature>
<dbReference type="PROSITE" id="PS50928">
    <property type="entry name" value="ABC_TM1"/>
    <property type="match status" value="1"/>
</dbReference>
<dbReference type="EMBL" id="JBHSHL010000051">
    <property type="protein sequence ID" value="MFC4805539.1"/>
    <property type="molecule type" value="Genomic_DNA"/>
</dbReference>
<evidence type="ECO:0000256" key="1">
    <source>
        <dbReference type="ARBA" id="ARBA00004651"/>
    </source>
</evidence>
<feature type="transmembrane region" description="Helical" evidence="8">
    <location>
        <begin position="60"/>
        <end position="87"/>
    </location>
</feature>
<dbReference type="Pfam" id="PF00528">
    <property type="entry name" value="BPD_transp_1"/>
    <property type="match status" value="1"/>
</dbReference>
<feature type="transmembrane region" description="Helical" evidence="8">
    <location>
        <begin position="236"/>
        <end position="254"/>
    </location>
</feature>
<dbReference type="InterPro" id="IPR051789">
    <property type="entry name" value="Bact_Polyamine_Transport"/>
</dbReference>
<keyword evidence="3 8" id="KW-0813">Transport</keyword>
<feature type="transmembrane region" description="Helical" evidence="8">
    <location>
        <begin position="132"/>
        <end position="155"/>
    </location>
</feature>
<keyword evidence="4" id="KW-1003">Cell membrane</keyword>
<evidence type="ECO:0000256" key="3">
    <source>
        <dbReference type="ARBA" id="ARBA00022448"/>
    </source>
</evidence>
<dbReference type="SUPFAM" id="SSF161098">
    <property type="entry name" value="MetI-like"/>
    <property type="match status" value="1"/>
</dbReference>
<comment type="similarity">
    <text evidence="2">Belongs to the binding-protein-dependent transport system permease family. CysTW subfamily.</text>
</comment>
<keyword evidence="5 8" id="KW-0812">Transmembrane</keyword>
<feature type="domain" description="ABC transmembrane type-1" evidence="9">
    <location>
        <begin position="64"/>
        <end position="252"/>
    </location>
</feature>
<evidence type="ECO:0000313" key="11">
    <source>
        <dbReference type="Proteomes" id="UP001595916"/>
    </source>
</evidence>
<comment type="caution">
    <text evidence="10">The sequence shown here is derived from an EMBL/GenBank/DDBJ whole genome shotgun (WGS) entry which is preliminary data.</text>
</comment>
<dbReference type="InterPro" id="IPR000515">
    <property type="entry name" value="MetI-like"/>
</dbReference>
<dbReference type="InterPro" id="IPR035906">
    <property type="entry name" value="MetI-like_sf"/>
</dbReference>